<dbReference type="InterPro" id="IPR017896">
    <property type="entry name" value="4Fe4S_Fe-S-bd"/>
</dbReference>
<dbReference type="EMBL" id="PEZV01000027">
    <property type="protein sequence ID" value="PIT97249.1"/>
    <property type="molecule type" value="Genomic_DNA"/>
</dbReference>
<evidence type="ECO:0000313" key="8">
    <source>
        <dbReference type="EMBL" id="PIT97249.1"/>
    </source>
</evidence>
<sequence>MKAKVDKDKCISCGTCISLCPSCFRFDKDSKSEFVDSSCEDCDLREIASSCPAEAIEVEE</sequence>
<keyword evidence="2 6" id="KW-0479">Metal-binding</keyword>
<evidence type="ECO:0000256" key="6">
    <source>
        <dbReference type="RuleBase" id="RU368020"/>
    </source>
</evidence>
<dbReference type="Proteomes" id="UP000228596">
    <property type="component" value="Unassembled WGS sequence"/>
</dbReference>
<proteinExistence type="predicted"/>
<feature type="domain" description="4Fe-4S ferredoxin-type" evidence="7">
    <location>
        <begin position="1"/>
        <end position="29"/>
    </location>
</feature>
<protein>
    <recommendedName>
        <fullName evidence="6">Ferredoxin</fullName>
    </recommendedName>
</protein>
<comment type="caution">
    <text evidence="8">The sequence shown here is derived from an EMBL/GenBank/DDBJ whole genome shotgun (WGS) entry which is preliminary data.</text>
</comment>
<dbReference type="PRINTS" id="PR00352">
    <property type="entry name" value="3FE4SFRDOXIN"/>
</dbReference>
<dbReference type="InterPro" id="IPR001080">
    <property type="entry name" value="3Fe4S_ferredoxin"/>
</dbReference>
<dbReference type="PANTHER" id="PTHR36923">
    <property type="entry name" value="FERREDOXIN"/>
    <property type="match status" value="1"/>
</dbReference>
<dbReference type="AlphaFoldDB" id="A0A2M6WWV7"/>
<organism evidence="8 9">
    <name type="scientific">Candidatus Berkelbacteria bacterium CG10_big_fil_rev_8_21_14_0_10_41_12</name>
    <dbReference type="NCBI Taxonomy" id="1974513"/>
    <lineage>
        <taxon>Bacteria</taxon>
        <taxon>Candidatus Berkelbacteria</taxon>
    </lineage>
</organism>
<keyword evidence="5 6" id="KW-0411">Iron-sulfur</keyword>
<accession>A0A2M6WWV7</accession>
<keyword evidence="3 6" id="KW-0249">Electron transport</keyword>
<dbReference type="InterPro" id="IPR051269">
    <property type="entry name" value="Fe-S_cluster_ET"/>
</dbReference>
<evidence type="ECO:0000256" key="2">
    <source>
        <dbReference type="ARBA" id="ARBA00022723"/>
    </source>
</evidence>
<dbReference type="Gene3D" id="3.30.70.20">
    <property type="match status" value="1"/>
</dbReference>
<evidence type="ECO:0000256" key="4">
    <source>
        <dbReference type="ARBA" id="ARBA00023004"/>
    </source>
</evidence>
<evidence type="ECO:0000256" key="5">
    <source>
        <dbReference type="ARBA" id="ARBA00023014"/>
    </source>
</evidence>
<dbReference type="InterPro" id="IPR017900">
    <property type="entry name" value="4Fe4S_Fe_S_CS"/>
</dbReference>
<dbReference type="SUPFAM" id="SSF54862">
    <property type="entry name" value="4Fe-4S ferredoxins"/>
    <property type="match status" value="1"/>
</dbReference>
<evidence type="ECO:0000259" key="7">
    <source>
        <dbReference type="PROSITE" id="PS51379"/>
    </source>
</evidence>
<name>A0A2M6WWV7_9BACT</name>
<dbReference type="PANTHER" id="PTHR36923:SF3">
    <property type="entry name" value="FERREDOXIN"/>
    <property type="match status" value="1"/>
</dbReference>
<keyword evidence="1 6" id="KW-0813">Transport</keyword>
<reference evidence="9" key="1">
    <citation type="submission" date="2017-09" db="EMBL/GenBank/DDBJ databases">
        <title>Depth-based differentiation of microbial function through sediment-hosted aquifers and enrichment of novel symbionts in the deep terrestrial subsurface.</title>
        <authorList>
            <person name="Probst A.J."/>
            <person name="Ladd B."/>
            <person name="Jarett J.K."/>
            <person name="Geller-Mcgrath D.E."/>
            <person name="Sieber C.M.K."/>
            <person name="Emerson J.B."/>
            <person name="Anantharaman K."/>
            <person name="Thomas B.C."/>
            <person name="Malmstrom R."/>
            <person name="Stieglmeier M."/>
            <person name="Klingl A."/>
            <person name="Woyke T."/>
            <person name="Ryan C.M."/>
            <person name="Banfield J.F."/>
        </authorList>
    </citation>
    <scope>NUCLEOTIDE SEQUENCE [LARGE SCALE GENOMIC DNA]</scope>
</reference>
<dbReference type="Pfam" id="PF13370">
    <property type="entry name" value="Fer4_13"/>
    <property type="match status" value="1"/>
</dbReference>
<evidence type="ECO:0000313" key="9">
    <source>
        <dbReference type="Proteomes" id="UP000228596"/>
    </source>
</evidence>
<comment type="function">
    <text evidence="6">Ferredoxins are iron-sulfur proteins that transfer electrons in a wide variety of metabolic reactions.</text>
</comment>
<dbReference type="GO" id="GO:0005506">
    <property type="term" value="F:iron ion binding"/>
    <property type="evidence" value="ECO:0007669"/>
    <property type="project" value="UniProtKB-UniRule"/>
</dbReference>
<dbReference type="PROSITE" id="PS51379">
    <property type="entry name" value="4FE4S_FER_2"/>
    <property type="match status" value="1"/>
</dbReference>
<gene>
    <name evidence="8" type="ORF">COT77_02620</name>
</gene>
<evidence type="ECO:0000256" key="1">
    <source>
        <dbReference type="ARBA" id="ARBA00022448"/>
    </source>
</evidence>
<evidence type="ECO:0000256" key="3">
    <source>
        <dbReference type="ARBA" id="ARBA00022982"/>
    </source>
</evidence>
<dbReference type="GO" id="GO:0051536">
    <property type="term" value="F:iron-sulfur cluster binding"/>
    <property type="evidence" value="ECO:0007669"/>
    <property type="project" value="UniProtKB-KW"/>
</dbReference>
<dbReference type="GO" id="GO:0009055">
    <property type="term" value="F:electron transfer activity"/>
    <property type="evidence" value="ECO:0007669"/>
    <property type="project" value="UniProtKB-UniRule"/>
</dbReference>
<dbReference type="PROSITE" id="PS00198">
    <property type="entry name" value="4FE4S_FER_1"/>
    <property type="match status" value="1"/>
</dbReference>
<keyword evidence="4 6" id="KW-0408">Iron</keyword>